<protein>
    <submittedName>
        <fullName evidence="2">Uncharacterized protein</fullName>
    </submittedName>
</protein>
<feature type="compositionally biased region" description="Basic and acidic residues" evidence="1">
    <location>
        <begin position="91"/>
        <end position="102"/>
    </location>
</feature>
<feature type="region of interest" description="Disordered" evidence="1">
    <location>
        <begin position="86"/>
        <end position="177"/>
    </location>
</feature>
<dbReference type="EMBL" id="MAVT02000336">
    <property type="protein sequence ID" value="POS76751.1"/>
    <property type="molecule type" value="Genomic_DNA"/>
</dbReference>
<evidence type="ECO:0000256" key="1">
    <source>
        <dbReference type="SAM" id="MobiDB-lite"/>
    </source>
</evidence>
<keyword evidence="3" id="KW-1185">Reference proteome</keyword>
<sequence>MATNDDRKKANGLQKEMETLLALEKLGALPPTAADEVRNIVAEGIANKFSEPYRTFPCTREGVQIRRDAVPKKCSLRESVEELVANASNLEKTKTRGRETPKRATSAAQKTAEGDRVASNALAQANKPQYNPSLTSGQPAEHNRAETRKTFLPKKQQPKACSSRANPTKGGSFQSGYEASLESGQKAWYAMLAKKAAEITTPSLNDDKRKSTAQGADKPSAPIIQGAGAESHEGRQIAAAAVPNNGTSAHKRAMTSQSLEATVVASGEGTDRQTIPRESVKPPSKPSTDSSEDLIDLGF</sequence>
<feature type="compositionally biased region" description="Polar residues" evidence="1">
    <location>
        <begin position="244"/>
        <end position="260"/>
    </location>
</feature>
<feature type="compositionally biased region" description="Acidic residues" evidence="1">
    <location>
        <begin position="290"/>
        <end position="299"/>
    </location>
</feature>
<evidence type="ECO:0000313" key="2">
    <source>
        <dbReference type="EMBL" id="POS76751.1"/>
    </source>
</evidence>
<feature type="compositionally biased region" description="Polar residues" evidence="1">
    <location>
        <begin position="121"/>
        <end position="138"/>
    </location>
</feature>
<dbReference type="Proteomes" id="UP000094444">
    <property type="component" value="Unassembled WGS sequence"/>
</dbReference>
<feature type="compositionally biased region" description="Polar residues" evidence="1">
    <location>
        <begin position="159"/>
        <end position="177"/>
    </location>
</feature>
<reference evidence="2" key="1">
    <citation type="submission" date="2017-09" db="EMBL/GenBank/DDBJ databases">
        <title>Polyketide synthases of a Diaporthe helianthi virulent isolate.</title>
        <authorList>
            <person name="Baroncelli R."/>
        </authorList>
    </citation>
    <scope>NUCLEOTIDE SEQUENCE [LARGE SCALE GENOMIC DNA]</scope>
    <source>
        <strain evidence="2">7/96</strain>
    </source>
</reference>
<comment type="caution">
    <text evidence="2">The sequence shown here is derived from an EMBL/GenBank/DDBJ whole genome shotgun (WGS) entry which is preliminary data.</text>
</comment>
<evidence type="ECO:0000313" key="3">
    <source>
        <dbReference type="Proteomes" id="UP000094444"/>
    </source>
</evidence>
<dbReference type="InParanoid" id="A0A2P5I2P4"/>
<accession>A0A2P5I2P4</accession>
<feature type="compositionally biased region" description="Basic and acidic residues" evidence="1">
    <location>
        <begin position="269"/>
        <end position="280"/>
    </location>
</feature>
<organism evidence="2 3">
    <name type="scientific">Diaporthe helianthi</name>
    <dbReference type="NCBI Taxonomy" id="158607"/>
    <lineage>
        <taxon>Eukaryota</taxon>
        <taxon>Fungi</taxon>
        <taxon>Dikarya</taxon>
        <taxon>Ascomycota</taxon>
        <taxon>Pezizomycotina</taxon>
        <taxon>Sordariomycetes</taxon>
        <taxon>Sordariomycetidae</taxon>
        <taxon>Diaporthales</taxon>
        <taxon>Diaporthaceae</taxon>
        <taxon>Diaporthe</taxon>
    </lineage>
</organism>
<gene>
    <name evidence="2" type="ORF">DHEL01_v204864</name>
</gene>
<dbReference type="OrthoDB" id="5238683at2759"/>
<proteinExistence type="predicted"/>
<feature type="region of interest" description="Disordered" evidence="1">
    <location>
        <begin position="199"/>
        <end position="299"/>
    </location>
</feature>
<dbReference type="AlphaFoldDB" id="A0A2P5I2P4"/>
<name>A0A2P5I2P4_DIAHE</name>